<evidence type="ECO:0000256" key="2">
    <source>
        <dbReference type="ARBA" id="ARBA00022840"/>
    </source>
</evidence>
<dbReference type="EMBL" id="WVHS01000002">
    <property type="protein sequence ID" value="MXV15294.1"/>
    <property type="molecule type" value="Genomic_DNA"/>
</dbReference>
<dbReference type="GO" id="GO:0005524">
    <property type="term" value="F:ATP binding"/>
    <property type="evidence" value="ECO:0007669"/>
    <property type="project" value="UniProtKB-KW"/>
</dbReference>
<dbReference type="GO" id="GO:0005829">
    <property type="term" value="C:cytosol"/>
    <property type="evidence" value="ECO:0007669"/>
    <property type="project" value="TreeGrafter"/>
</dbReference>
<dbReference type="InterPro" id="IPR027417">
    <property type="entry name" value="P-loop_NTPase"/>
</dbReference>
<evidence type="ECO:0000256" key="3">
    <source>
        <dbReference type="ARBA" id="ARBA00023125"/>
    </source>
</evidence>
<keyword evidence="4" id="KW-1133">Transmembrane helix</keyword>
<comment type="caution">
    <text evidence="6">The sequence shown here is derived from an EMBL/GenBank/DDBJ whole genome shotgun (WGS) entry which is preliminary data.</text>
</comment>
<evidence type="ECO:0000256" key="1">
    <source>
        <dbReference type="ARBA" id="ARBA00022741"/>
    </source>
</evidence>
<keyword evidence="2" id="KW-0067">ATP-binding</keyword>
<dbReference type="PANTHER" id="PTHR11361">
    <property type="entry name" value="DNA MISMATCH REPAIR PROTEIN MUTS FAMILY MEMBER"/>
    <property type="match status" value="1"/>
</dbReference>
<dbReference type="Pfam" id="PF05192">
    <property type="entry name" value="MutS_III"/>
    <property type="match status" value="1"/>
</dbReference>
<dbReference type="SMART" id="SM00534">
    <property type="entry name" value="MUTSac"/>
    <property type="match status" value="1"/>
</dbReference>
<keyword evidence="4" id="KW-0812">Transmembrane</keyword>
<dbReference type="SUPFAM" id="SSF52540">
    <property type="entry name" value="P-loop containing nucleoside triphosphate hydrolases"/>
    <property type="match status" value="1"/>
</dbReference>
<feature type="domain" description="DNA mismatch repair proteins mutS family" evidence="5">
    <location>
        <begin position="425"/>
        <end position="599"/>
    </location>
</feature>
<feature type="transmembrane region" description="Helical" evidence="4">
    <location>
        <begin position="243"/>
        <end position="260"/>
    </location>
</feature>
<dbReference type="Gene3D" id="1.10.1420.10">
    <property type="match status" value="1"/>
</dbReference>
<dbReference type="AlphaFoldDB" id="A0A7K1XWC3"/>
<proteinExistence type="predicted"/>
<dbReference type="InterPro" id="IPR045076">
    <property type="entry name" value="MutS"/>
</dbReference>
<dbReference type="GO" id="GO:0140664">
    <property type="term" value="F:ATP-dependent DNA damage sensor activity"/>
    <property type="evidence" value="ECO:0007669"/>
    <property type="project" value="InterPro"/>
</dbReference>
<evidence type="ECO:0000256" key="4">
    <source>
        <dbReference type="SAM" id="Phobius"/>
    </source>
</evidence>
<dbReference type="Gene3D" id="3.40.50.300">
    <property type="entry name" value="P-loop containing nucleotide triphosphate hydrolases"/>
    <property type="match status" value="1"/>
</dbReference>
<feature type="transmembrane region" description="Helical" evidence="4">
    <location>
        <begin position="56"/>
        <end position="73"/>
    </location>
</feature>
<dbReference type="InterPro" id="IPR007696">
    <property type="entry name" value="DNA_mismatch_repair_MutS_core"/>
</dbReference>
<keyword evidence="1" id="KW-0547">Nucleotide-binding</keyword>
<organism evidence="6 7">
    <name type="scientific">Hufsiella ginkgonis</name>
    <dbReference type="NCBI Taxonomy" id="2695274"/>
    <lineage>
        <taxon>Bacteria</taxon>
        <taxon>Pseudomonadati</taxon>
        <taxon>Bacteroidota</taxon>
        <taxon>Sphingobacteriia</taxon>
        <taxon>Sphingobacteriales</taxon>
        <taxon>Sphingobacteriaceae</taxon>
        <taxon>Hufsiella</taxon>
    </lineage>
</organism>
<dbReference type="PANTHER" id="PTHR11361:SF99">
    <property type="entry name" value="DNA MISMATCH REPAIR PROTEIN"/>
    <property type="match status" value="1"/>
</dbReference>
<dbReference type="InterPro" id="IPR036187">
    <property type="entry name" value="DNA_mismatch_repair_MutS_sf"/>
</dbReference>
<dbReference type="GO" id="GO:0030983">
    <property type="term" value="F:mismatched DNA binding"/>
    <property type="evidence" value="ECO:0007669"/>
    <property type="project" value="InterPro"/>
</dbReference>
<evidence type="ECO:0000313" key="7">
    <source>
        <dbReference type="Proteomes" id="UP000451233"/>
    </source>
</evidence>
<dbReference type="Proteomes" id="UP000451233">
    <property type="component" value="Unassembled WGS sequence"/>
</dbReference>
<dbReference type="SUPFAM" id="SSF48334">
    <property type="entry name" value="DNA repair protein MutS, domain III"/>
    <property type="match status" value="1"/>
</dbReference>
<dbReference type="Pfam" id="PF00488">
    <property type="entry name" value="MutS_V"/>
    <property type="match status" value="1"/>
</dbReference>
<dbReference type="RefSeq" id="WP_160906297.1">
    <property type="nucleotide sequence ID" value="NZ_WVHS01000002.1"/>
</dbReference>
<name>A0A7K1XWC3_9SPHI</name>
<keyword evidence="3" id="KW-0238">DNA-binding</keyword>
<dbReference type="InterPro" id="IPR000432">
    <property type="entry name" value="DNA_mismatch_repair_MutS_C"/>
</dbReference>
<dbReference type="GO" id="GO:0006298">
    <property type="term" value="P:mismatch repair"/>
    <property type="evidence" value="ECO:0007669"/>
    <property type="project" value="InterPro"/>
</dbReference>
<sequence length="605" mass="68258">MSNTDSIPDYQQFINESTSRISHFERLINRYSLARLAAVLLCGPLVYYTVKYEMVILTELSILLMMLVFTLLVKKQSGYTREKEFYIALQQVSQNELTIMAGGKTIYPQGEEWQDDKHPYTSDLDIYGTKSLFALVNRCATLPGNRLLASWLSAPAEVGEIEKRQEFIRELTALPRWKLNLQAQLLFAAESKADVPAQLMQYLSQSAAVRSGFLRTYIRRVPWVIATLLAGSFFSAYLLVPVLLLIGINACLVLANQLMINKAQRMTQKAGDALYHYSGAFKMIERKAWSSEMGKALALAADTKSEVSLSLRVKKLSRLLNYLETGGMSLVGPVLNLVSAWNLRQYLAIEDWKQENNPYLESAFVTLATFEAILSLVSLRTNYPQWCFPTVYDHADYTLEIKDAGHPLIPSAVRVTNDFTLTETRKIDIITGSNMAGKSTFLRTLGINGVLAFCGAPVCASYMQITPVQLFTYMRIKDSLNESTSTFKAELDRLQLLLTTLAQGTRVYFLVDEMLRGTNSADKYLGSRAIIEQLIRQQAVGIVATHDLQIAQLEKAYPGYIRNFYFDIRVEHGEMLFDYKIKNGECKTFNASLLLKQLGIEVENT</sequence>
<protein>
    <submittedName>
        <fullName evidence="6">DNA mismatch repair protein MutS</fullName>
    </submittedName>
</protein>
<evidence type="ECO:0000259" key="5">
    <source>
        <dbReference type="SMART" id="SM00534"/>
    </source>
</evidence>
<gene>
    <name evidence="6" type="ORF">GS398_08270</name>
</gene>
<feature type="transmembrane region" description="Helical" evidence="4">
    <location>
        <begin position="33"/>
        <end position="50"/>
    </location>
</feature>
<feature type="transmembrane region" description="Helical" evidence="4">
    <location>
        <begin position="220"/>
        <end position="237"/>
    </location>
</feature>
<keyword evidence="7" id="KW-1185">Reference proteome</keyword>
<accession>A0A7K1XWC3</accession>
<keyword evidence="4" id="KW-0472">Membrane</keyword>
<evidence type="ECO:0000313" key="6">
    <source>
        <dbReference type="EMBL" id="MXV15294.1"/>
    </source>
</evidence>
<reference evidence="6 7" key="1">
    <citation type="submission" date="2019-11" db="EMBL/GenBank/DDBJ databases">
        <title>Pedobacter sp. HMF7056 Genome sequencing and assembly.</title>
        <authorList>
            <person name="Kang H."/>
            <person name="Kim H."/>
            <person name="Joh K."/>
        </authorList>
    </citation>
    <scope>NUCLEOTIDE SEQUENCE [LARGE SCALE GENOMIC DNA]</scope>
    <source>
        <strain evidence="6 7">HMF7056</strain>
    </source>
</reference>